<dbReference type="InterPro" id="IPR058240">
    <property type="entry name" value="rSAM_sf"/>
</dbReference>
<sequence>VPTLGGTRLTGMQHKYRETVLFFPSNGQTCHAYCTFCFRWPQFVGMDRLRFAMQEAEPLVQYLRAHPEVSDVLFTGGDPMIMRTANLARYIVPLLEARLPNLRTIRIGTKALSYWPYRFLTDEDADEALGLFGQITASGLHLALMAHLNHPRELSTDAAKAAIARIRETGAEIRTQSPVMRNINDNADVWADMWRQQVQLGCIPYYMFVARDTGAQHYFSVPLVRASEIFQEAHNSVSGLARTVRGPSMSADPGKVEVLGVTEIGG</sequence>
<dbReference type="Gene3D" id="3.20.20.70">
    <property type="entry name" value="Aldolase class I"/>
    <property type="match status" value="1"/>
</dbReference>
<keyword evidence="5" id="KW-0663">Pyridoxal phosphate</keyword>
<proteinExistence type="predicted"/>
<dbReference type="CDD" id="cd01335">
    <property type="entry name" value="Radical_SAM"/>
    <property type="match status" value="1"/>
</dbReference>
<dbReference type="GO" id="GO:0003824">
    <property type="term" value="F:catalytic activity"/>
    <property type="evidence" value="ECO:0007669"/>
    <property type="project" value="InterPro"/>
</dbReference>
<keyword evidence="7" id="KW-0411">Iron-sulfur</keyword>
<keyword evidence="4" id="KW-0479">Metal-binding</keyword>
<keyword evidence="6" id="KW-0408">Iron</keyword>
<organism evidence="9">
    <name type="scientific">marine sediment metagenome</name>
    <dbReference type="NCBI Taxonomy" id="412755"/>
    <lineage>
        <taxon>unclassified sequences</taxon>
        <taxon>metagenomes</taxon>
        <taxon>ecological metagenomes</taxon>
    </lineage>
</organism>
<dbReference type="SUPFAM" id="SSF102114">
    <property type="entry name" value="Radical SAM enzymes"/>
    <property type="match status" value="1"/>
</dbReference>
<keyword evidence="2" id="KW-0004">4Fe-4S</keyword>
<evidence type="ECO:0000256" key="2">
    <source>
        <dbReference type="ARBA" id="ARBA00022485"/>
    </source>
</evidence>
<dbReference type="SFLD" id="SFLDS00029">
    <property type="entry name" value="Radical_SAM"/>
    <property type="match status" value="1"/>
</dbReference>
<feature type="domain" description="Radical SAM core" evidence="8">
    <location>
        <begin position="14"/>
        <end position="247"/>
    </location>
</feature>
<protein>
    <recommendedName>
        <fullName evidence="8">Radical SAM core domain-containing protein</fullName>
    </recommendedName>
</protein>
<dbReference type="GO" id="GO:0046872">
    <property type="term" value="F:metal ion binding"/>
    <property type="evidence" value="ECO:0007669"/>
    <property type="project" value="UniProtKB-KW"/>
</dbReference>
<dbReference type="SFLD" id="SFLDG01070">
    <property type="entry name" value="PLP-dependent"/>
    <property type="match status" value="1"/>
</dbReference>
<dbReference type="PANTHER" id="PTHR30538:SF0">
    <property type="entry name" value="L-LYSINE 2,3-AMINOMUTASE AQ_1632-RELATED"/>
    <property type="match status" value="1"/>
</dbReference>
<accession>X0V9R1</accession>
<name>X0V9R1_9ZZZZ</name>
<dbReference type="PROSITE" id="PS51918">
    <property type="entry name" value="RADICAL_SAM"/>
    <property type="match status" value="1"/>
</dbReference>
<dbReference type="PANTHER" id="PTHR30538">
    <property type="entry name" value="LYSINE 2,3-AMINOMUTASE-RELATED"/>
    <property type="match status" value="1"/>
</dbReference>
<dbReference type="InterPro" id="IPR013785">
    <property type="entry name" value="Aldolase_TIM"/>
</dbReference>
<feature type="non-terminal residue" evidence="9">
    <location>
        <position position="266"/>
    </location>
</feature>
<evidence type="ECO:0000256" key="4">
    <source>
        <dbReference type="ARBA" id="ARBA00022723"/>
    </source>
</evidence>
<evidence type="ECO:0000259" key="8">
    <source>
        <dbReference type="PROSITE" id="PS51918"/>
    </source>
</evidence>
<dbReference type="InterPro" id="IPR003739">
    <property type="entry name" value="Lys_aminomutase/Glu_NH3_mut"/>
</dbReference>
<evidence type="ECO:0000256" key="5">
    <source>
        <dbReference type="ARBA" id="ARBA00022898"/>
    </source>
</evidence>
<dbReference type="GO" id="GO:0051539">
    <property type="term" value="F:4 iron, 4 sulfur cluster binding"/>
    <property type="evidence" value="ECO:0007669"/>
    <property type="project" value="UniProtKB-KW"/>
</dbReference>
<keyword evidence="3" id="KW-0949">S-adenosyl-L-methionine</keyword>
<dbReference type="InterPro" id="IPR007197">
    <property type="entry name" value="rSAM"/>
</dbReference>
<comment type="cofactor">
    <cofactor evidence="1">
        <name>pyridoxal 5'-phosphate</name>
        <dbReference type="ChEBI" id="CHEBI:597326"/>
    </cofactor>
</comment>
<feature type="non-terminal residue" evidence="9">
    <location>
        <position position="1"/>
    </location>
</feature>
<evidence type="ECO:0000256" key="3">
    <source>
        <dbReference type="ARBA" id="ARBA00022691"/>
    </source>
</evidence>
<dbReference type="EMBL" id="BARS01027199">
    <property type="protein sequence ID" value="GAG09228.1"/>
    <property type="molecule type" value="Genomic_DNA"/>
</dbReference>
<comment type="caution">
    <text evidence="9">The sequence shown here is derived from an EMBL/GenBank/DDBJ whole genome shotgun (WGS) entry which is preliminary data.</text>
</comment>
<dbReference type="AlphaFoldDB" id="X0V9R1"/>
<evidence type="ECO:0000256" key="7">
    <source>
        <dbReference type="ARBA" id="ARBA00023014"/>
    </source>
</evidence>
<evidence type="ECO:0000256" key="1">
    <source>
        <dbReference type="ARBA" id="ARBA00001933"/>
    </source>
</evidence>
<evidence type="ECO:0000313" key="9">
    <source>
        <dbReference type="EMBL" id="GAG09228.1"/>
    </source>
</evidence>
<reference evidence="9" key="1">
    <citation type="journal article" date="2014" name="Front. Microbiol.">
        <title>High frequency of phylogenetically diverse reductive dehalogenase-homologous genes in deep subseafloor sedimentary metagenomes.</title>
        <authorList>
            <person name="Kawai M."/>
            <person name="Futagami T."/>
            <person name="Toyoda A."/>
            <person name="Takaki Y."/>
            <person name="Nishi S."/>
            <person name="Hori S."/>
            <person name="Arai W."/>
            <person name="Tsubouchi T."/>
            <person name="Morono Y."/>
            <person name="Uchiyama I."/>
            <person name="Ito T."/>
            <person name="Fujiyama A."/>
            <person name="Inagaki F."/>
            <person name="Takami H."/>
        </authorList>
    </citation>
    <scope>NUCLEOTIDE SEQUENCE</scope>
    <source>
        <strain evidence="9">Expedition CK06-06</strain>
    </source>
</reference>
<gene>
    <name evidence="9" type="ORF">S01H1_42749</name>
</gene>
<evidence type="ECO:0000256" key="6">
    <source>
        <dbReference type="ARBA" id="ARBA00023004"/>
    </source>
</evidence>